<dbReference type="AlphaFoldDB" id="A0A7K1SQK3"/>
<comment type="caution">
    <text evidence="2">The sequence shown here is derived from an EMBL/GenBank/DDBJ whole genome shotgun (WGS) entry which is preliminary data.</text>
</comment>
<dbReference type="Pfam" id="PF03237">
    <property type="entry name" value="Terminase_6N"/>
    <property type="match status" value="1"/>
</dbReference>
<dbReference type="Gene3D" id="3.30.420.280">
    <property type="match status" value="1"/>
</dbReference>
<feature type="domain" description="Phage terminase large subunit C-terminal" evidence="1">
    <location>
        <begin position="321"/>
        <end position="469"/>
    </location>
</feature>
<evidence type="ECO:0000313" key="3">
    <source>
        <dbReference type="Proteomes" id="UP000436006"/>
    </source>
</evidence>
<dbReference type="InterPro" id="IPR052380">
    <property type="entry name" value="Viral_DNA_packaging_terminase"/>
</dbReference>
<sequence length="494" mass="56952">MNLYAEELLLEDELLTRELARKEFKEFVPYVNTRYKMKRFHEVTADHLQLFALGQIKKLMITMPPQHGKSEQSTRSLPCFLFGRNPDSKGAILSFSADKARKFSREVQHRLSSERYRNLFPNVRLATAKDENAVRTQAEFDIVGYLGSLKAVGRRGPLTGNPLDWVVLDDLFKDNIEAQSSQLREQTWDWIETVVETRLHNDSQMLYVTTRWHEEDPSGRFLDRDGYFSEENPDGWVLLNFQALKTEEHAVWYDTREPGEALWPEKHSRRRMETIRKNTPTTFNALYQGDPKPNEELIIFSDWIEIDEWPAHVLVSFYGIDFGYTNDPTAATAIGRYGQNLYLDEMFYETGLTNQDIIQWFYATGMNPVIETICDKAEPKSIEELSRGFYDKPKEKQYKGLNAKGCDKGPGSVNAGISKLKEFKVHVTRRSRNLLKEKKNYTWKMSGGKATNEPIDKWNHGIDGVRAAVFTVYGKPLPVGGQVTRPPGKKPMSL</sequence>
<name>A0A7K1SQK3_9BACT</name>
<dbReference type="EMBL" id="WPIN01000030">
    <property type="protein sequence ID" value="MVM36071.1"/>
    <property type="molecule type" value="Genomic_DNA"/>
</dbReference>
<keyword evidence="3" id="KW-1185">Reference proteome</keyword>
<organism evidence="2 3">
    <name type="scientific">Spirosoma arboris</name>
    <dbReference type="NCBI Taxonomy" id="2682092"/>
    <lineage>
        <taxon>Bacteria</taxon>
        <taxon>Pseudomonadati</taxon>
        <taxon>Bacteroidota</taxon>
        <taxon>Cytophagia</taxon>
        <taxon>Cytophagales</taxon>
        <taxon>Cytophagaceae</taxon>
        <taxon>Spirosoma</taxon>
    </lineage>
</organism>
<evidence type="ECO:0000259" key="1">
    <source>
        <dbReference type="Pfam" id="PF17288"/>
    </source>
</evidence>
<reference evidence="2 3" key="1">
    <citation type="submission" date="2019-12" db="EMBL/GenBank/DDBJ databases">
        <title>Spirosoma sp. HMF4905 genome sequencing and assembly.</title>
        <authorList>
            <person name="Kang H."/>
            <person name="Cha I."/>
            <person name="Kim H."/>
            <person name="Joh K."/>
        </authorList>
    </citation>
    <scope>NUCLEOTIDE SEQUENCE [LARGE SCALE GENOMIC DNA]</scope>
    <source>
        <strain evidence="2 3">HMF4905</strain>
    </source>
</reference>
<proteinExistence type="predicted"/>
<evidence type="ECO:0000313" key="2">
    <source>
        <dbReference type="EMBL" id="MVM36071.1"/>
    </source>
</evidence>
<accession>A0A7K1SQK3</accession>
<dbReference type="Proteomes" id="UP000436006">
    <property type="component" value="Unassembled WGS sequence"/>
</dbReference>
<dbReference type="Pfam" id="PF17288">
    <property type="entry name" value="Terminase_3C"/>
    <property type="match status" value="1"/>
</dbReference>
<dbReference type="PANTHER" id="PTHR39184:SF1">
    <property type="entry name" value="PBSX PHAGE TERMINASE LARGE SUBUNIT"/>
    <property type="match status" value="1"/>
</dbReference>
<gene>
    <name evidence="2" type="ORF">GO755_39020</name>
</gene>
<dbReference type="PANTHER" id="PTHR39184">
    <property type="match status" value="1"/>
</dbReference>
<dbReference type="RefSeq" id="WP_157590869.1">
    <property type="nucleotide sequence ID" value="NZ_WPIN01000030.1"/>
</dbReference>
<protein>
    <recommendedName>
        <fullName evidence="1">Phage terminase large subunit C-terminal domain-containing protein</fullName>
    </recommendedName>
</protein>
<dbReference type="InterPro" id="IPR035413">
    <property type="entry name" value="Terminase_L_C"/>
</dbReference>